<keyword evidence="2 5" id="KW-0808">Transferase</keyword>
<evidence type="ECO:0000313" key="7">
    <source>
        <dbReference type="Proteomes" id="UP000789845"/>
    </source>
</evidence>
<proteinExistence type="inferred from homology"/>
<name>A0A9C7G618_9BACI</name>
<comment type="similarity">
    <text evidence="5">Belongs to the glycosyltransferase 26 family. TagA/TarA subfamily.</text>
</comment>
<keyword evidence="3 5" id="KW-0777">Teichoic acid biosynthesis</keyword>
<evidence type="ECO:0000256" key="5">
    <source>
        <dbReference type="HAMAP-Rule" id="MF_02070"/>
    </source>
</evidence>
<dbReference type="CDD" id="cd06533">
    <property type="entry name" value="Glyco_transf_WecG_TagA"/>
    <property type="match status" value="1"/>
</dbReference>
<reference evidence="6" key="1">
    <citation type="submission" date="2021-10" db="EMBL/GenBank/DDBJ databases">
        <authorList>
            <person name="Criscuolo A."/>
        </authorList>
    </citation>
    <scope>NUCLEOTIDE SEQUENCE</scope>
    <source>
        <strain evidence="6">CIP111885</strain>
    </source>
</reference>
<accession>A0A9C7G618</accession>
<comment type="caution">
    <text evidence="6">The sequence shown here is derived from an EMBL/GenBank/DDBJ whole genome shotgun (WGS) entry which is preliminary data.</text>
</comment>
<dbReference type="InterPro" id="IPR004629">
    <property type="entry name" value="WecG_TagA_CpsF"/>
</dbReference>
<dbReference type="EC" id="2.4.1.187" evidence="5"/>
<gene>
    <name evidence="6" type="primary">tagA</name>
    <name evidence="6" type="ORF">NEOCIP111885_00309</name>
</gene>
<organism evidence="6 7">
    <name type="scientific">Pseudoneobacillus rhizosphaerae</name>
    <dbReference type="NCBI Taxonomy" id="2880968"/>
    <lineage>
        <taxon>Bacteria</taxon>
        <taxon>Bacillati</taxon>
        <taxon>Bacillota</taxon>
        <taxon>Bacilli</taxon>
        <taxon>Bacillales</taxon>
        <taxon>Bacillaceae</taxon>
        <taxon>Pseudoneobacillus</taxon>
    </lineage>
</organism>
<keyword evidence="4 5" id="KW-0961">Cell wall biogenesis/degradation</keyword>
<evidence type="ECO:0000313" key="6">
    <source>
        <dbReference type="EMBL" id="CAG9606621.1"/>
    </source>
</evidence>
<sequence length="237" mass="26538">MKETILGVDVSTDNYDSLTSKLLKKIDNREKAFIVAINPEKIIKAQDDPSLMKLLNSADFQIPDGIGVILASKFKGGQIRERVTGIDMMLKLCETAAKHQKKIFLYGGKPGRADEAKVKLKEMYPGIQIAGTLHGYEKDQQVVHEAINQSQADIIFVAMGSPAQENWIIANKETLHPSVYQGVGGSFDVISGKIERAPESFQKLGLEWLYRLMKEPWRIKRQAVLPLFLIRAITSKK</sequence>
<evidence type="ECO:0000256" key="4">
    <source>
        <dbReference type="ARBA" id="ARBA00023316"/>
    </source>
</evidence>
<dbReference type="PANTHER" id="PTHR34136:SF1">
    <property type="entry name" value="UDP-N-ACETYL-D-MANNOSAMINURONIC ACID TRANSFERASE"/>
    <property type="match status" value="1"/>
</dbReference>
<comment type="catalytic activity">
    <reaction evidence="5">
        <text>UDP-N-acetyl-alpha-D-mannosamine + N-acetyl-alpha-D-glucosaminyl-di-trans,octa-cis-undecaprenyl diphosphate = N-acetyl-beta-D-mannosaminyl-(1-&gt;4)-N-acetyl-alpha-D-glucosaminyl di-trans,octa-cis-undecaprenyl diphosphate + UDP + H(+)</text>
        <dbReference type="Rhea" id="RHEA:16053"/>
        <dbReference type="ChEBI" id="CHEBI:15378"/>
        <dbReference type="ChEBI" id="CHEBI:58223"/>
        <dbReference type="ChEBI" id="CHEBI:62959"/>
        <dbReference type="ChEBI" id="CHEBI:68623"/>
        <dbReference type="ChEBI" id="CHEBI:132210"/>
        <dbReference type="EC" id="2.4.1.187"/>
    </reaction>
</comment>
<protein>
    <recommendedName>
        <fullName evidence="5">N-acetylglucosaminyldiphosphoundecaprenol N-acetyl-beta-D-mannosaminyltransferase</fullName>
        <ecNumber evidence="5">2.4.1.187</ecNumber>
    </recommendedName>
    <alternativeName>
        <fullName evidence="5">N-acetylmannosaminyltransferase</fullName>
    </alternativeName>
    <alternativeName>
        <fullName evidence="5">UDP-N-acetylmannosamine transferase</fullName>
    </alternativeName>
    <alternativeName>
        <fullName evidence="5">UDP-N-acetylmannosamine:N-acetylglucosaminyl pyrophosphorylundecaprenol N-acetylmannosaminyltransferase</fullName>
    </alternativeName>
</protein>
<comment type="pathway">
    <text evidence="5">Cell wall biogenesis; teichoic acid biosynthesis.</text>
</comment>
<dbReference type="GO" id="GO:0047244">
    <property type="term" value="F:N-acetylglucosaminyldiphosphoundecaprenol N-acetyl-beta-D-mannosaminyltransferase activity"/>
    <property type="evidence" value="ECO:0007669"/>
    <property type="project" value="UniProtKB-UniRule"/>
</dbReference>
<dbReference type="RefSeq" id="WP_230494910.1">
    <property type="nucleotide sequence ID" value="NZ_CAKJTG010000002.1"/>
</dbReference>
<evidence type="ECO:0000256" key="2">
    <source>
        <dbReference type="ARBA" id="ARBA00022679"/>
    </source>
</evidence>
<evidence type="ECO:0000256" key="3">
    <source>
        <dbReference type="ARBA" id="ARBA00022944"/>
    </source>
</evidence>
<dbReference type="InterPro" id="IPR034714">
    <property type="entry name" value="TagA_TarA"/>
</dbReference>
<evidence type="ECO:0000256" key="1">
    <source>
        <dbReference type="ARBA" id="ARBA00022676"/>
    </source>
</evidence>
<dbReference type="AlphaFoldDB" id="A0A9C7G618"/>
<dbReference type="HAMAP" id="MF_02070">
    <property type="entry name" value="TagA_TarA"/>
    <property type="match status" value="1"/>
</dbReference>
<keyword evidence="1 5" id="KW-0328">Glycosyltransferase</keyword>
<keyword evidence="7" id="KW-1185">Reference proteome</keyword>
<dbReference type="Pfam" id="PF03808">
    <property type="entry name" value="Glyco_tran_WecG"/>
    <property type="match status" value="1"/>
</dbReference>
<dbReference type="GO" id="GO:0019350">
    <property type="term" value="P:teichoic acid biosynthetic process"/>
    <property type="evidence" value="ECO:0007669"/>
    <property type="project" value="UniProtKB-UniRule"/>
</dbReference>
<dbReference type="Proteomes" id="UP000789845">
    <property type="component" value="Unassembled WGS sequence"/>
</dbReference>
<dbReference type="GO" id="GO:0071555">
    <property type="term" value="P:cell wall organization"/>
    <property type="evidence" value="ECO:0007669"/>
    <property type="project" value="UniProtKB-KW"/>
</dbReference>
<dbReference type="EMBL" id="CAKJTG010000002">
    <property type="protein sequence ID" value="CAG9606621.1"/>
    <property type="molecule type" value="Genomic_DNA"/>
</dbReference>
<dbReference type="PANTHER" id="PTHR34136">
    <property type="match status" value="1"/>
</dbReference>
<dbReference type="NCBIfam" id="TIGR00696">
    <property type="entry name" value="wecG_tagA_cpsF"/>
    <property type="match status" value="1"/>
</dbReference>
<comment type="function">
    <text evidence="5">Catalyzes the conversion of GlcNAc-PP-undecaprenol into ManNAc-GlcNAc-PP-undecaprenol, the first committed lipid intermediate in the de novo synthesis of teichoic acid.</text>
</comment>